<organism evidence="6 7">
    <name type="scientific">Tulasnella calospora MUT 4182</name>
    <dbReference type="NCBI Taxonomy" id="1051891"/>
    <lineage>
        <taxon>Eukaryota</taxon>
        <taxon>Fungi</taxon>
        <taxon>Dikarya</taxon>
        <taxon>Basidiomycota</taxon>
        <taxon>Agaricomycotina</taxon>
        <taxon>Agaricomycetes</taxon>
        <taxon>Cantharellales</taxon>
        <taxon>Tulasnellaceae</taxon>
        <taxon>Tulasnella</taxon>
    </lineage>
</organism>
<feature type="region of interest" description="Disordered" evidence="4">
    <location>
        <begin position="94"/>
        <end position="138"/>
    </location>
</feature>
<gene>
    <name evidence="6" type="ORF">M407DRAFT_242976</name>
</gene>
<dbReference type="STRING" id="1051891.A0A0C3QCP3"/>
<keyword evidence="1" id="KW-0808">Transferase</keyword>
<reference evidence="6 7" key="1">
    <citation type="submission" date="2014-04" db="EMBL/GenBank/DDBJ databases">
        <authorList>
            <consortium name="DOE Joint Genome Institute"/>
            <person name="Kuo A."/>
            <person name="Girlanda M."/>
            <person name="Perotto S."/>
            <person name="Kohler A."/>
            <person name="Nagy L.G."/>
            <person name="Floudas D."/>
            <person name="Copeland A."/>
            <person name="Barry K.W."/>
            <person name="Cichocki N."/>
            <person name="Veneault-Fourrey C."/>
            <person name="LaButti K."/>
            <person name="Lindquist E.A."/>
            <person name="Lipzen A."/>
            <person name="Lundell T."/>
            <person name="Morin E."/>
            <person name="Murat C."/>
            <person name="Sun H."/>
            <person name="Tunlid A."/>
            <person name="Henrissat B."/>
            <person name="Grigoriev I.V."/>
            <person name="Hibbett D.S."/>
            <person name="Martin F."/>
            <person name="Nordberg H.P."/>
            <person name="Cantor M.N."/>
            <person name="Hua S.X."/>
        </authorList>
    </citation>
    <scope>NUCLEOTIDE SEQUENCE [LARGE SCALE GENOMIC DNA]</scope>
    <source>
        <strain evidence="6 7">MUT 4182</strain>
    </source>
</reference>
<feature type="non-terminal residue" evidence="6">
    <location>
        <position position="646"/>
    </location>
</feature>
<keyword evidence="5" id="KW-1133">Transmembrane helix</keyword>
<dbReference type="GO" id="GO:0016740">
    <property type="term" value="F:transferase activity"/>
    <property type="evidence" value="ECO:0007669"/>
    <property type="project" value="UniProtKB-KW"/>
</dbReference>
<protein>
    <submittedName>
        <fullName evidence="6">Uncharacterized protein</fullName>
    </submittedName>
</protein>
<dbReference type="HOGENOM" id="CLU_026393_1_0_1"/>
<evidence type="ECO:0000256" key="2">
    <source>
        <dbReference type="ARBA" id="ARBA00023253"/>
    </source>
</evidence>
<name>A0A0C3QCP3_9AGAM</name>
<sequence>MFSSRSRSRSQSPSAVPLNGLPINTKPTPRYSNRRSAVSFFGTAALTGIVFHLLFIGFGGGDAVREVPVLKEWLPPKPSTVTIVQEACPGSLDPIRTHSATLPKPTYHPPTTGSSSSSNTSKEKGNAAAGVELEESSDNTASMEELRKMISQTEGYYGRDYSLGLGWNNMRYIIEAALLQAQLLNRTLVLPSFVYARSCEWEINSCAAFATMVNRGDAIGWGEWRDLPIEKQMGWRIPMDTMLDIPHLRKTWPVILVREYLELHSMDPNKEWSNGAWHRTDYLAEKPDGSGKYTLFNVKNNAYDPENVVRVDRLEPLLQKGIKEDADTSSIGLKLYSMMTSKNSKNVIDFEDARSAIGDSMKDQHDDNELQQLVEANGWVVVHTYAGALGMDYLKSVVQPIKQVAPLRWVKGWQDDYKNAGTDIVVLEGETHLGRKPGGMRFTSEGARDDFARAVLYGLRPIDVVRQLADKVAQRMKEKTGGRMWMAGHMRRGDFVTAGWAMEGTIQKHFDRIKSRLAAGKVILEQIHTEQKLTPFDIPDVIPDPTQLSLPPPESSDVFFLATDERSEEGMKYVREHGAVLIGDLVTIDDRREFGWGIMVTDVLALVEQAVLSKAYYFYAHAMSSVAGGAVNMRAARGADSRSTLI</sequence>
<feature type="region of interest" description="Disordered" evidence="4">
    <location>
        <begin position="1"/>
        <end position="29"/>
    </location>
</feature>
<reference evidence="7" key="2">
    <citation type="submission" date="2015-01" db="EMBL/GenBank/DDBJ databases">
        <title>Evolutionary Origins and Diversification of the Mycorrhizal Mutualists.</title>
        <authorList>
            <consortium name="DOE Joint Genome Institute"/>
            <consortium name="Mycorrhizal Genomics Consortium"/>
            <person name="Kohler A."/>
            <person name="Kuo A."/>
            <person name="Nagy L.G."/>
            <person name="Floudas D."/>
            <person name="Copeland A."/>
            <person name="Barry K.W."/>
            <person name="Cichocki N."/>
            <person name="Veneault-Fourrey C."/>
            <person name="LaButti K."/>
            <person name="Lindquist E.A."/>
            <person name="Lipzen A."/>
            <person name="Lundell T."/>
            <person name="Morin E."/>
            <person name="Murat C."/>
            <person name="Riley R."/>
            <person name="Ohm R."/>
            <person name="Sun H."/>
            <person name="Tunlid A."/>
            <person name="Henrissat B."/>
            <person name="Grigoriev I.V."/>
            <person name="Hibbett D.S."/>
            <person name="Martin F."/>
        </authorList>
    </citation>
    <scope>NUCLEOTIDE SEQUENCE [LARGE SCALE GENOMIC DNA]</scope>
    <source>
        <strain evidence="7">MUT 4182</strain>
    </source>
</reference>
<evidence type="ECO:0000256" key="5">
    <source>
        <dbReference type="SAM" id="Phobius"/>
    </source>
</evidence>
<feature type="transmembrane region" description="Helical" evidence="5">
    <location>
        <begin position="37"/>
        <end position="58"/>
    </location>
</feature>
<dbReference type="GO" id="GO:0006004">
    <property type="term" value="P:fucose metabolic process"/>
    <property type="evidence" value="ECO:0007669"/>
    <property type="project" value="UniProtKB-KW"/>
</dbReference>
<proteinExistence type="predicted"/>
<dbReference type="InterPro" id="IPR019378">
    <property type="entry name" value="GDP-Fuc_O-FucTrfase"/>
</dbReference>
<dbReference type="Proteomes" id="UP000054248">
    <property type="component" value="Unassembled WGS sequence"/>
</dbReference>
<evidence type="ECO:0000256" key="1">
    <source>
        <dbReference type="ARBA" id="ARBA00022679"/>
    </source>
</evidence>
<evidence type="ECO:0000256" key="3">
    <source>
        <dbReference type="ARBA" id="ARBA00023277"/>
    </source>
</evidence>
<keyword evidence="5" id="KW-0472">Membrane</keyword>
<keyword evidence="5" id="KW-0812">Transmembrane</keyword>
<keyword evidence="3" id="KW-0119">Carbohydrate metabolism</keyword>
<dbReference type="Pfam" id="PF10250">
    <property type="entry name" value="O-FucT"/>
    <property type="match status" value="1"/>
</dbReference>
<dbReference type="EMBL" id="KN822993">
    <property type="protein sequence ID" value="KIO28545.1"/>
    <property type="molecule type" value="Genomic_DNA"/>
</dbReference>
<keyword evidence="2" id="KW-0294">Fucose metabolism</keyword>
<evidence type="ECO:0000313" key="7">
    <source>
        <dbReference type="Proteomes" id="UP000054248"/>
    </source>
</evidence>
<dbReference type="CDD" id="cd11296">
    <property type="entry name" value="O-FucT_like"/>
    <property type="match status" value="1"/>
</dbReference>
<dbReference type="AlphaFoldDB" id="A0A0C3QCP3"/>
<dbReference type="Gene3D" id="3.40.50.11350">
    <property type="match status" value="1"/>
</dbReference>
<dbReference type="OrthoDB" id="3345970at2759"/>
<accession>A0A0C3QCP3</accession>
<evidence type="ECO:0000256" key="4">
    <source>
        <dbReference type="SAM" id="MobiDB-lite"/>
    </source>
</evidence>
<feature type="compositionally biased region" description="Low complexity" evidence="4">
    <location>
        <begin position="111"/>
        <end position="120"/>
    </location>
</feature>
<evidence type="ECO:0000313" key="6">
    <source>
        <dbReference type="EMBL" id="KIO28545.1"/>
    </source>
</evidence>
<feature type="compositionally biased region" description="Low complexity" evidence="4">
    <location>
        <begin position="1"/>
        <end position="14"/>
    </location>
</feature>
<keyword evidence="7" id="KW-1185">Reference proteome</keyword>